<dbReference type="Proteomes" id="UP000284562">
    <property type="component" value="Unassembled WGS sequence"/>
</dbReference>
<dbReference type="GO" id="GO:0030313">
    <property type="term" value="C:cell envelope"/>
    <property type="evidence" value="ECO:0007669"/>
    <property type="project" value="TreeGrafter"/>
</dbReference>
<dbReference type="GO" id="GO:0060003">
    <property type="term" value="P:copper ion export"/>
    <property type="evidence" value="ECO:0007669"/>
    <property type="project" value="TreeGrafter"/>
</dbReference>
<evidence type="ECO:0000313" key="2">
    <source>
        <dbReference type="EMBL" id="RHK48254.1"/>
    </source>
</evidence>
<dbReference type="PANTHER" id="PTHR30097">
    <property type="entry name" value="CATION EFFLUX SYSTEM PROTEIN CUSB"/>
    <property type="match status" value="1"/>
</dbReference>
<evidence type="ECO:0000256" key="1">
    <source>
        <dbReference type="ARBA" id="ARBA00022448"/>
    </source>
</evidence>
<dbReference type="PANTHER" id="PTHR30097:SF4">
    <property type="entry name" value="SLR6042 PROTEIN"/>
    <property type="match status" value="1"/>
</dbReference>
<dbReference type="GO" id="GO:0015679">
    <property type="term" value="P:plasma membrane copper ion transport"/>
    <property type="evidence" value="ECO:0007669"/>
    <property type="project" value="TreeGrafter"/>
</dbReference>
<protein>
    <submittedName>
        <fullName evidence="2">Biotin/lipoyl-binding protein</fullName>
    </submittedName>
</protein>
<accession>A0AA92V553</accession>
<organism evidence="2 3">
    <name type="scientific">Segatella copri</name>
    <dbReference type="NCBI Taxonomy" id="165179"/>
    <lineage>
        <taxon>Bacteria</taxon>
        <taxon>Pseudomonadati</taxon>
        <taxon>Bacteroidota</taxon>
        <taxon>Bacteroidia</taxon>
        <taxon>Bacteroidales</taxon>
        <taxon>Prevotellaceae</taxon>
        <taxon>Segatella</taxon>
    </lineage>
</organism>
<sequence>MQLLQPGCREKCVLLHPKLLINKKKKNEKNIEVAVAAILAWGGFTFFSNHAGAEAHAAEHGHEHEHEEVDFDNIPLSQKQVDAVDLKMGEAVDRVMDATIAANGQLVLRAQNKGDVASLMGGVVKAIYVKEGQNVKRGQVVALVENTDVVSLQREYFSASKECELALADLERQKLLNKAGAGVKKNAQQAAKEYHVAHANLIGIGKQLARWAFLPPP</sequence>
<dbReference type="EMBL" id="QRNN01000030">
    <property type="protein sequence ID" value="RHK48254.1"/>
    <property type="molecule type" value="Genomic_DNA"/>
</dbReference>
<proteinExistence type="predicted"/>
<gene>
    <name evidence="2" type="ORF">DW064_08475</name>
</gene>
<dbReference type="Gene3D" id="2.40.50.100">
    <property type="match status" value="1"/>
</dbReference>
<dbReference type="InterPro" id="IPR011053">
    <property type="entry name" value="Single_hybrid_motif"/>
</dbReference>
<dbReference type="AlphaFoldDB" id="A0AA92V553"/>
<evidence type="ECO:0000313" key="3">
    <source>
        <dbReference type="Proteomes" id="UP000284562"/>
    </source>
</evidence>
<reference evidence="2 3" key="1">
    <citation type="submission" date="2018-08" db="EMBL/GenBank/DDBJ databases">
        <title>A genome reference for cultivated species of the human gut microbiota.</title>
        <authorList>
            <person name="Zou Y."/>
            <person name="Xue W."/>
            <person name="Luo G."/>
        </authorList>
    </citation>
    <scope>NUCLEOTIDE SEQUENCE [LARGE SCALE GENOMIC DNA]</scope>
    <source>
        <strain evidence="2 3">AF43-2</strain>
    </source>
</reference>
<name>A0AA92V553_9BACT</name>
<comment type="caution">
    <text evidence="2">The sequence shown here is derived from an EMBL/GenBank/DDBJ whole genome shotgun (WGS) entry which is preliminary data.</text>
</comment>
<dbReference type="InterPro" id="IPR051909">
    <property type="entry name" value="MFP_Cation_Efflux"/>
</dbReference>
<dbReference type="Gene3D" id="1.10.287.470">
    <property type="entry name" value="Helix hairpin bin"/>
    <property type="match status" value="1"/>
</dbReference>
<dbReference type="SUPFAM" id="SSF51230">
    <property type="entry name" value="Single hybrid motif"/>
    <property type="match status" value="1"/>
</dbReference>
<keyword evidence="1" id="KW-0813">Transport</keyword>